<dbReference type="Proteomes" id="UP000060787">
    <property type="component" value="Chromosome"/>
</dbReference>
<dbReference type="CDD" id="cd05374">
    <property type="entry name" value="17beta-HSD-like_SDR_c"/>
    <property type="match status" value="1"/>
</dbReference>
<dbReference type="PRINTS" id="PR00081">
    <property type="entry name" value="GDHRDH"/>
</dbReference>
<dbReference type="PANTHER" id="PTHR43976">
    <property type="entry name" value="SHORT CHAIN DEHYDROGENASE"/>
    <property type="match status" value="1"/>
</dbReference>
<keyword evidence="2" id="KW-1185">Reference proteome</keyword>
<dbReference type="AlphaFoldDB" id="A0A0S2FC23"/>
<dbReference type="Gene3D" id="3.40.50.720">
    <property type="entry name" value="NAD(P)-binding Rossmann-like Domain"/>
    <property type="match status" value="1"/>
</dbReference>
<proteinExistence type="predicted"/>
<accession>A0A0S2FC23</accession>
<protein>
    <submittedName>
        <fullName evidence="1">Short chain dehydrogenase family protein</fullName>
    </submittedName>
</protein>
<name>A0A0S2FC23_LYSAN</name>
<evidence type="ECO:0000313" key="2">
    <source>
        <dbReference type="Proteomes" id="UP000060787"/>
    </source>
</evidence>
<gene>
    <name evidence="1" type="ORF">LA76x_2953</name>
</gene>
<dbReference type="KEGG" id="lab:LA76x_2953"/>
<dbReference type="STRING" id="84531.LA76x_2953"/>
<dbReference type="eggNOG" id="COG4221">
    <property type="taxonomic scope" value="Bacteria"/>
</dbReference>
<dbReference type="EMBL" id="CP011129">
    <property type="protein sequence ID" value="ALN81083.1"/>
    <property type="molecule type" value="Genomic_DNA"/>
</dbReference>
<evidence type="ECO:0000313" key="1">
    <source>
        <dbReference type="EMBL" id="ALN81083.1"/>
    </source>
</evidence>
<dbReference type="Pfam" id="PF00106">
    <property type="entry name" value="adh_short"/>
    <property type="match status" value="1"/>
</dbReference>
<sequence>MNQQIVLITGASSGFGALAARALADAGHTVYASMRDTTGRNAVQVDAAQAYARERRLDLRALELDIASQASADAAIAKIVAAHGRLDVVIHNAGHMAFGPAEAFMPEQYAQLYDTNVIGSQRVNRAALPQLRAQGRGLLLWVSSSSVRGGTPPYLAPYFAAKAAMDSLAVSYAGELARWGIETSIVMPGAFTSGTNHFLHSGTPADAVRNADYEAGVAAGFGEEILRKLAGTVPEDADVARVAEAIVEIVASPYGQRPFRVHVDPAGDGCDVVSAVGDRIRAEFLRRVGLGDLLAPRLQSNARA</sequence>
<dbReference type="RefSeq" id="WP_057918228.1">
    <property type="nucleotide sequence ID" value="NZ_CP011129.1"/>
</dbReference>
<dbReference type="InterPro" id="IPR036291">
    <property type="entry name" value="NAD(P)-bd_dom_sf"/>
</dbReference>
<dbReference type="InterPro" id="IPR002347">
    <property type="entry name" value="SDR_fam"/>
</dbReference>
<dbReference type="PANTHER" id="PTHR43976:SF9">
    <property type="entry name" value="OXIDOREDUCTASE"/>
    <property type="match status" value="1"/>
</dbReference>
<dbReference type="InterPro" id="IPR051911">
    <property type="entry name" value="SDR_oxidoreductase"/>
</dbReference>
<organism evidence="1 2">
    <name type="scientific">Lysobacter antibioticus</name>
    <dbReference type="NCBI Taxonomy" id="84531"/>
    <lineage>
        <taxon>Bacteria</taxon>
        <taxon>Pseudomonadati</taxon>
        <taxon>Pseudomonadota</taxon>
        <taxon>Gammaproteobacteria</taxon>
        <taxon>Lysobacterales</taxon>
        <taxon>Lysobacteraceae</taxon>
        <taxon>Lysobacter</taxon>
    </lineage>
</organism>
<reference evidence="1 2" key="1">
    <citation type="journal article" date="2015" name="BMC Genomics">
        <title>Comparative genomics and metabolic profiling of the genus Lysobacter.</title>
        <authorList>
            <person name="de Bruijn I."/>
            <person name="Cheng X."/>
            <person name="de Jager V."/>
            <person name="Exposito R.G."/>
            <person name="Watrous J."/>
            <person name="Patel N."/>
            <person name="Postma J."/>
            <person name="Dorrestein P.C."/>
            <person name="Kobayashi D."/>
            <person name="Raaijmakers J.M."/>
        </authorList>
    </citation>
    <scope>NUCLEOTIDE SEQUENCE [LARGE SCALE GENOMIC DNA]</scope>
    <source>
        <strain evidence="1 2">76</strain>
    </source>
</reference>
<dbReference type="PATRIC" id="fig|84531.8.peg.2964"/>
<dbReference type="SUPFAM" id="SSF51735">
    <property type="entry name" value="NAD(P)-binding Rossmann-fold domains"/>
    <property type="match status" value="1"/>
</dbReference>